<dbReference type="Proteomes" id="UP000199306">
    <property type="component" value="Unassembled WGS sequence"/>
</dbReference>
<proteinExistence type="predicted"/>
<gene>
    <name evidence="1" type="ORF">SAMN04515674_10929</name>
</gene>
<reference evidence="1 2" key="1">
    <citation type="submission" date="2016-10" db="EMBL/GenBank/DDBJ databases">
        <authorList>
            <person name="de Groot N.N."/>
        </authorList>
    </citation>
    <scope>NUCLEOTIDE SEQUENCE [LARGE SCALE GENOMIC DNA]</scope>
    <source>
        <strain evidence="2">E92,LMG 26720,CCM 7988</strain>
    </source>
</reference>
<dbReference type="EMBL" id="FOXH01000009">
    <property type="protein sequence ID" value="SFQ04959.1"/>
    <property type="molecule type" value="Genomic_DNA"/>
</dbReference>
<protein>
    <recommendedName>
        <fullName evidence="3">MetA-pathway of phenol degradation</fullName>
    </recommendedName>
</protein>
<dbReference type="STRING" id="1079859.SAMN04515674_10929"/>
<accession>A0A1I5VBR8</accession>
<organism evidence="1 2">
    <name type="scientific">Pseudarcicella hirudinis</name>
    <dbReference type="NCBI Taxonomy" id="1079859"/>
    <lineage>
        <taxon>Bacteria</taxon>
        <taxon>Pseudomonadati</taxon>
        <taxon>Bacteroidota</taxon>
        <taxon>Cytophagia</taxon>
        <taxon>Cytophagales</taxon>
        <taxon>Flectobacillaceae</taxon>
        <taxon>Pseudarcicella</taxon>
    </lineage>
</organism>
<name>A0A1I5VBR8_9BACT</name>
<dbReference type="AlphaFoldDB" id="A0A1I5VBR8"/>
<evidence type="ECO:0000313" key="1">
    <source>
        <dbReference type="EMBL" id="SFQ04959.1"/>
    </source>
</evidence>
<keyword evidence="2" id="KW-1185">Reference proteome</keyword>
<sequence>MLLLCNLDTFACDLCGCANGGSFFGILPQSHRGFMGIRYRYSSFDSHLNSQLLQTREVFQSTELWGRFYPFKKTQVLAFLPYNFNAQTLVKANQTTKIQGLGDASLIMHYNVFNTFWDSTAHKIDQNLLIGGGIKLPTGRYLYDPASTAEVDNPNFQLGTGSTDFILNAIYTIRYRNWGLNTDLTYKINTENSNNYRFGNRVTTSASAFYTYKTGGITLMPNSGMYFEHSDSDQSAGVVNNRTGGYVGMATLGMESFFDKFSIGINHQQPVFQELSKGELQANARTTIHLTYLF</sequence>
<evidence type="ECO:0000313" key="2">
    <source>
        <dbReference type="Proteomes" id="UP000199306"/>
    </source>
</evidence>
<evidence type="ECO:0008006" key="3">
    <source>
        <dbReference type="Google" id="ProtNLM"/>
    </source>
</evidence>